<evidence type="ECO:0000256" key="2">
    <source>
        <dbReference type="PROSITE-ProRule" id="PRU00276"/>
    </source>
</evidence>
<comment type="caution">
    <text evidence="2">Lacks conserved residue(s) required for the propagation of feature annotation.</text>
</comment>
<protein>
    <submittedName>
        <fullName evidence="6">ADAM 17-like protease-like protein</fullName>
    </submittedName>
</protein>
<keyword evidence="2" id="KW-0479">Metal-binding</keyword>
<dbReference type="FunFam" id="4.10.70.10:FF:000003">
    <property type="entry name" value="Disintegrin and metalloproteinase domain-containing protein 17"/>
    <property type="match status" value="1"/>
</dbReference>
<dbReference type="InterPro" id="IPR051489">
    <property type="entry name" value="ADAM_Metalloproteinase"/>
</dbReference>
<comment type="caution">
    <text evidence="6">The sequence shown here is derived from an EMBL/GenBank/DDBJ whole genome shotgun (WGS) entry which is preliminary data.</text>
</comment>
<keyword evidence="2" id="KW-0862">Zinc</keyword>
<reference evidence="6 7" key="1">
    <citation type="journal article" date="2018" name="Gigascience">
        <title>Genomes of trombidid mites reveal novel predicted allergens and laterally-transferred genes associated with secondary metabolism.</title>
        <authorList>
            <person name="Dong X."/>
            <person name="Chaisiri K."/>
            <person name="Xia D."/>
            <person name="Armstrong S.D."/>
            <person name="Fang Y."/>
            <person name="Donnelly M.J."/>
            <person name="Kadowaki T."/>
            <person name="McGarry J.W."/>
            <person name="Darby A.C."/>
            <person name="Makepeace B.L."/>
        </authorList>
    </citation>
    <scope>NUCLEOTIDE SEQUENCE [LARGE SCALE GENOMIC DNA]</scope>
    <source>
        <strain evidence="6">UoL-UT</strain>
    </source>
</reference>
<dbReference type="GO" id="GO:0004222">
    <property type="term" value="F:metalloendopeptidase activity"/>
    <property type="evidence" value="ECO:0007669"/>
    <property type="project" value="InterPro"/>
</dbReference>
<dbReference type="Gene3D" id="4.10.70.30">
    <property type="match status" value="1"/>
</dbReference>
<keyword evidence="6" id="KW-0645">Protease</keyword>
<dbReference type="Proteomes" id="UP000288716">
    <property type="component" value="Unassembled WGS sequence"/>
</dbReference>
<dbReference type="OrthoDB" id="2131567at2759"/>
<dbReference type="GO" id="GO:0007219">
    <property type="term" value="P:Notch signaling pathway"/>
    <property type="evidence" value="ECO:0007669"/>
    <property type="project" value="TreeGrafter"/>
</dbReference>
<dbReference type="InterPro" id="IPR024079">
    <property type="entry name" value="MetalloPept_cat_dom_sf"/>
</dbReference>
<proteinExistence type="predicted"/>
<feature type="binding site" evidence="2">
    <location>
        <position position="389"/>
    </location>
    <ligand>
        <name>Zn(2+)</name>
        <dbReference type="ChEBI" id="CHEBI:29105"/>
        <note>catalytic</note>
    </ligand>
</feature>
<gene>
    <name evidence="6" type="ORF">B4U80_09236</name>
</gene>
<keyword evidence="6" id="KW-0378">Hydrolase</keyword>
<dbReference type="InterPro" id="IPR001762">
    <property type="entry name" value="Disintegrin_dom"/>
</dbReference>
<dbReference type="Gene3D" id="4.10.70.10">
    <property type="entry name" value="Disintegrin domain"/>
    <property type="match status" value="1"/>
</dbReference>
<keyword evidence="3" id="KW-1133">Transmembrane helix</keyword>
<dbReference type="PROSITE" id="PS50214">
    <property type="entry name" value="DISINTEGRIN_2"/>
    <property type="match status" value="1"/>
</dbReference>
<feature type="transmembrane region" description="Helical" evidence="3">
    <location>
        <begin position="649"/>
        <end position="671"/>
    </location>
</feature>
<evidence type="ECO:0000259" key="5">
    <source>
        <dbReference type="PROSITE" id="PS50215"/>
    </source>
</evidence>
<sequence length="727" mass="82271">FESALRENSVELKQLKYYELLKVKDVRRKVRSAIDGEVNVHFSAFNRSFSLMLTQSKHLIASKFKAFEVDAKGFRKPIPVNYEEFFEGSLLGQLENTNVSAHIDASTGLLTAAIHDRSVNEVYFVEPYWRHSNASNAINKHQNSLLIYRSSDVRRSVNLSHNASFCESVRIAKPSAVNESDTQAINLQRNKRKKRNDGSGINWDDEVLPNSRCTLILVADYLFYESVGAKSMKHTINYLIALIGRINVLFTETSFSDSEEDDEAFKDYGFTIQEILVHKEPSDSEYYLYNTFNKSWTPMDLLDVFSREKDHESFCLAHLFTRRNFHPTLGMAYVASAKRDAIGGICSRPEYKANFISYPNTGFTTTINKFESQLTTSELDLVTAHELGHSWGAQHDPDIEECSPSYRNGGAYIMYFYTISGREKNNRYFSPCSRRAIKAVLKSKADFCFIKPSTSFCGNGVVEEGEECDAGLITTGASDNCCTYDCKLKLGSDCSDQNEPCCNRCKHVQSGVKCRDEHPLDCLSEAYCTGYSGRCPKSGYLDDGTDCLDHGKCVSGKCQPFCETRNLHSCICEDAADACKRCCSVSPLPNVTCIPYNETETLTDGTPCIRGYCERGICKHSGRDIAHRFWHIIQSHDVNAFASFMKDNVVGTVVVLSLLIWIPVCCIIKILDKRQLKKMKNKRAIRERVRLVRKENRGFDRNTPDGENGVRFNYEIQVYQVPDSDSD</sequence>
<dbReference type="CDD" id="cd14246">
    <property type="entry name" value="ADAM17_MPD"/>
    <property type="match status" value="1"/>
</dbReference>
<evidence type="ECO:0000313" key="6">
    <source>
        <dbReference type="EMBL" id="RWS25024.1"/>
    </source>
</evidence>
<keyword evidence="3" id="KW-0472">Membrane</keyword>
<dbReference type="PROSITE" id="PS50215">
    <property type="entry name" value="ADAM_MEPRO"/>
    <property type="match status" value="1"/>
</dbReference>
<dbReference type="PANTHER" id="PTHR45702">
    <property type="entry name" value="ADAM10/ADAM17 METALLOPEPTIDASE FAMILY MEMBER"/>
    <property type="match status" value="1"/>
</dbReference>
<dbReference type="SMART" id="SM00050">
    <property type="entry name" value="DISIN"/>
    <property type="match status" value="1"/>
</dbReference>
<evidence type="ECO:0000259" key="4">
    <source>
        <dbReference type="PROSITE" id="PS50214"/>
    </source>
</evidence>
<evidence type="ECO:0000256" key="1">
    <source>
        <dbReference type="ARBA" id="ARBA00023157"/>
    </source>
</evidence>
<keyword evidence="3" id="KW-0812">Transmembrane</keyword>
<feature type="active site" evidence="2">
    <location>
        <position position="386"/>
    </location>
</feature>
<feature type="non-terminal residue" evidence="6">
    <location>
        <position position="1"/>
    </location>
</feature>
<dbReference type="GO" id="GO:0046872">
    <property type="term" value="F:metal ion binding"/>
    <property type="evidence" value="ECO:0007669"/>
    <property type="project" value="UniProtKB-KW"/>
</dbReference>
<dbReference type="InterPro" id="IPR036436">
    <property type="entry name" value="Disintegrin_dom_sf"/>
</dbReference>
<dbReference type="GO" id="GO:0005886">
    <property type="term" value="C:plasma membrane"/>
    <property type="evidence" value="ECO:0007669"/>
    <property type="project" value="TreeGrafter"/>
</dbReference>
<dbReference type="STRING" id="299467.A0A443SC25"/>
<dbReference type="InterPro" id="IPR032029">
    <property type="entry name" value="ADAM17_MPD"/>
</dbReference>
<dbReference type="Pfam" id="PF00200">
    <property type="entry name" value="Disintegrin"/>
    <property type="match status" value="1"/>
</dbReference>
<dbReference type="EMBL" id="NCKV01004147">
    <property type="protein sequence ID" value="RWS25024.1"/>
    <property type="molecule type" value="Genomic_DNA"/>
</dbReference>
<organism evidence="6 7">
    <name type="scientific">Leptotrombidium deliense</name>
    <dbReference type="NCBI Taxonomy" id="299467"/>
    <lineage>
        <taxon>Eukaryota</taxon>
        <taxon>Metazoa</taxon>
        <taxon>Ecdysozoa</taxon>
        <taxon>Arthropoda</taxon>
        <taxon>Chelicerata</taxon>
        <taxon>Arachnida</taxon>
        <taxon>Acari</taxon>
        <taxon>Acariformes</taxon>
        <taxon>Trombidiformes</taxon>
        <taxon>Prostigmata</taxon>
        <taxon>Anystina</taxon>
        <taxon>Parasitengona</taxon>
        <taxon>Trombiculoidea</taxon>
        <taxon>Trombiculidae</taxon>
        <taxon>Leptotrombidium</taxon>
    </lineage>
</organism>
<dbReference type="Pfam" id="PF13574">
    <property type="entry name" value="Reprolysin_2"/>
    <property type="match status" value="1"/>
</dbReference>
<accession>A0A443SC25</accession>
<dbReference type="PANTHER" id="PTHR45702:SF6">
    <property type="entry name" value="DISINTEGRIN AND METALLOPROTEINASE DOMAIN-CONTAINING PROTEIN 17"/>
    <property type="match status" value="1"/>
</dbReference>
<dbReference type="SUPFAM" id="SSF57552">
    <property type="entry name" value="Blood coagulation inhibitor (disintegrin)"/>
    <property type="match status" value="1"/>
</dbReference>
<name>A0A443SC25_9ACAR</name>
<dbReference type="GO" id="GO:0006509">
    <property type="term" value="P:membrane protein ectodomain proteolysis"/>
    <property type="evidence" value="ECO:0007669"/>
    <property type="project" value="TreeGrafter"/>
</dbReference>
<dbReference type="VEuPathDB" id="VectorBase:LDEU007016"/>
<feature type="binding site" evidence="2">
    <location>
        <position position="395"/>
    </location>
    <ligand>
        <name>Zn(2+)</name>
        <dbReference type="ChEBI" id="CHEBI:29105"/>
        <note>catalytic</note>
    </ligand>
</feature>
<evidence type="ECO:0000313" key="7">
    <source>
        <dbReference type="Proteomes" id="UP000288716"/>
    </source>
</evidence>
<feature type="domain" description="Disintegrin" evidence="4">
    <location>
        <begin position="454"/>
        <end position="543"/>
    </location>
</feature>
<dbReference type="Pfam" id="PF16698">
    <property type="entry name" value="ADAM17_MPD"/>
    <property type="match status" value="1"/>
</dbReference>
<dbReference type="InterPro" id="IPR001590">
    <property type="entry name" value="Peptidase_M12B"/>
</dbReference>
<evidence type="ECO:0000256" key="3">
    <source>
        <dbReference type="SAM" id="Phobius"/>
    </source>
</evidence>
<dbReference type="AlphaFoldDB" id="A0A443SC25"/>
<keyword evidence="7" id="KW-1185">Reference proteome</keyword>
<feature type="domain" description="Peptidase M12B" evidence="5">
    <location>
        <begin position="211"/>
        <end position="453"/>
    </location>
</feature>
<dbReference type="SUPFAM" id="SSF55486">
    <property type="entry name" value="Metalloproteases ('zincins'), catalytic domain"/>
    <property type="match status" value="1"/>
</dbReference>
<feature type="binding site" evidence="2">
    <location>
        <position position="385"/>
    </location>
    <ligand>
        <name>Zn(2+)</name>
        <dbReference type="ChEBI" id="CHEBI:29105"/>
        <note>catalytic</note>
    </ligand>
</feature>
<dbReference type="Gene3D" id="3.40.390.10">
    <property type="entry name" value="Collagenase (Catalytic Domain)"/>
    <property type="match status" value="1"/>
</dbReference>
<keyword evidence="1" id="KW-1015">Disulfide bond</keyword>